<dbReference type="GO" id="GO:0005741">
    <property type="term" value="C:mitochondrial outer membrane"/>
    <property type="evidence" value="ECO:0007669"/>
    <property type="project" value="UniProtKB-SubCell"/>
</dbReference>
<dbReference type="Pfam" id="PF04281">
    <property type="entry name" value="Tom22"/>
    <property type="match status" value="1"/>
</dbReference>
<dbReference type="OrthoDB" id="10016939at2759"/>
<name>A0A811LQD1_9BILA</name>
<comment type="caution">
    <text evidence="14">The sequence shown here is derived from an EMBL/GenBank/DDBJ whole genome shotgun (WGS) entry which is preliminary data.</text>
</comment>
<evidence type="ECO:0000256" key="9">
    <source>
        <dbReference type="ARBA" id="ARBA00023010"/>
    </source>
</evidence>
<dbReference type="CDD" id="cd22884">
    <property type="entry name" value="TOM22"/>
    <property type="match status" value="1"/>
</dbReference>
<keyword evidence="4" id="KW-0813">Transport</keyword>
<evidence type="ECO:0000256" key="11">
    <source>
        <dbReference type="ARBA" id="ARBA00023136"/>
    </source>
</evidence>
<comment type="subcellular location">
    <subcellularLocation>
        <location evidence="1">Mitochondrion outer membrane</location>
        <topology evidence="1">Single-pass membrane protein</topology>
    </subcellularLocation>
</comment>
<evidence type="ECO:0000256" key="5">
    <source>
        <dbReference type="ARBA" id="ARBA00022692"/>
    </source>
</evidence>
<keyword evidence="7" id="KW-0653">Protein transport</keyword>
<reference evidence="14" key="1">
    <citation type="submission" date="2020-09" db="EMBL/GenBank/DDBJ databases">
        <authorList>
            <person name="Kikuchi T."/>
        </authorList>
    </citation>
    <scope>NUCLEOTIDE SEQUENCE</scope>
    <source>
        <strain evidence="14">SH1</strain>
    </source>
</reference>
<evidence type="ECO:0000256" key="6">
    <source>
        <dbReference type="ARBA" id="ARBA00022787"/>
    </source>
</evidence>
<sequence>MSTVDWDSVPDDELHETVWERIEALKEIFPPSLRSSVSATADWTLWFGKKAFSTSKSALWVGSTSGILMFLPVIIEKELAEMAKSQIQQQQQMLLGPVKP</sequence>
<keyword evidence="5 13" id="KW-0812">Transmembrane</keyword>
<evidence type="ECO:0000256" key="3">
    <source>
        <dbReference type="ARBA" id="ARBA00016229"/>
    </source>
</evidence>
<evidence type="ECO:0000256" key="1">
    <source>
        <dbReference type="ARBA" id="ARBA00004572"/>
    </source>
</evidence>
<keyword evidence="9" id="KW-0811">Translocation</keyword>
<keyword evidence="6" id="KW-1000">Mitochondrion outer membrane</keyword>
<proteinExistence type="inferred from homology"/>
<accession>A0A811LQD1</accession>
<evidence type="ECO:0000313" key="15">
    <source>
        <dbReference type="Proteomes" id="UP000614601"/>
    </source>
</evidence>
<evidence type="ECO:0000256" key="8">
    <source>
        <dbReference type="ARBA" id="ARBA00022989"/>
    </source>
</evidence>
<dbReference type="InterPro" id="IPR005683">
    <property type="entry name" value="Tom22"/>
</dbReference>
<dbReference type="AlphaFoldDB" id="A0A811LQD1"/>
<dbReference type="PANTHER" id="PTHR12504">
    <property type="entry name" value="MITOCHONDRIAL IMPORT RECEPTOR SUBUNIT TOM22"/>
    <property type="match status" value="1"/>
</dbReference>
<evidence type="ECO:0000313" key="14">
    <source>
        <dbReference type="EMBL" id="CAD5229277.1"/>
    </source>
</evidence>
<comment type="similarity">
    <text evidence="2">Belongs to the Tom22 family.</text>
</comment>
<dbReference type="Proteomes" id="UP000614601">
    <property type="component" value="Unassembled WGS sequence"/>
</dbReference>
<keyword evidence="15" id="KW-1185">Reference proteome</keyword>
<dbReference type="Proteomes" id="UP000783686">
    <property type="component" value="Unassembled WGS sequence"/>
</dbReference>
<evidence type="ECO:0000256" key="10">
    <source>
        <dbReference type="ARBA" id="ARBA00023128"/>
    </source>
</evidence>
<gene>
    <name evidence="14" type="ORF">BOKJ2_LOCUS13336</name>
</gene>
<keyword evidence="12" id="KW-0675">Receptor</keyword>
<dbReference type="EMBL" id="CAJFDH010000006">
    <property type="protein sequence ID" value="CAD5229277.1"/>
    <property type="molecule type" value="Genomic_DNA"/>
</dbReference>
<dbReference type="GO" id="GO:0006886">
    <property type="term" value="P:intracellular protein transport"/>
    <property type="evidence" value="ECO:0007669"/>
    <property type="project" value="InterPro"/>
</dbReference>
<organism evidence="14 15">
    <name type="scientific">Bursaphelenchus okinawaensis</name>
    <dbReference type="NCBI Taxonomy" id="465554"/>
    <lineage>
        <taxon>Eukaryota</taxon>
        <taxon>Metazoa</taxon>
        <taxon>Ecdysozoa</taxon>
        <taxon>Nematoda</taxon>
        <taxon>Chromadorea</taxon>
        <taxon>Rhabditida</taxon>
        <taxon>Tylenchina</taxon>
        <taxon>Tylenchomorpha</taxon>
        <taxon>Aphelenchoidea</taxon>
        <taxon>Aphelenchoididae</taxon>
        <taxon>Bursaphelenchus</taxon>
    </lineage>
</organism>
<feature type="transmembrane region" description="Helical" evidence="13">
    <location>
        <begin position="57"/>
        <end position="75"/>
    </location>
</feature>
<evidence type="ECO:0000256" key="7">
    <source>
        <dbReference type="ARBA" id="ARBA00022927"/>
    </source>
</evidence>
<evidence type="ECO:0000256" key="13">
    <source>
        <dbReference type="SAM" id="Phobius"/>
    </source>
</evidence>
<dbReference type="EMBL" id="CAJFCW020000006">
    <property type="protein sequence ID" value="CAG9126220.1"/>
    <property type="molecule type" value="Genomic_DNA"/>
</dbReference>
<evidence type="ECO:0000256" key="12">
    <source>
        <dbReference type="ARBA" id="ARBA00023170"/>
    </source>
</evidence>
<protein>
    <recommendedName>
        <fullName evidence="3">Mitochondrial import receptor subunit TOM22 homolog</fullName>
    </recommendedName>
</protein>
<evidence type="ECO:0000256" key="2">
    <source>
        <dbReference type="ARBA" id="ARBA00009874"/>
    </source>
</evidence>
<dbReference type="PANTHER" id="PTHR12504:SF0">
    <property type="entry name" value="MITOCHONDRIAL IMPORT RECEPTOR SUBUNIT TOM22 HOMOLOG"/>
    <property type="match status" value="1"/>
</dbReference>
<keyword evidence="10" id="KW-0496">Mitochondrion</keyword>
<keyword evidence="8 13" id="KW-1133">Transmembrane helix</keyword>
<evidence type="ECO:0000256" key="4">
    <source>
        <dbReference type="ARBA" id="ARBA00022448"/>
    </source>
</evidence>
<keyword evidence="11 13" id="KW-0472">Membrane</keyword>